<accession>A0ACC0VT68</accession>
<dbReference type="EMBL" id="CM047586">
    <property type="protein sequence ID" value="KAI9909387.1"/>
    <property type="molecule type" value="Genomic_DNA"/>
</dbReference>
<name>A0ACC0VT68_9STRA</name>
<keyword evidence="2" id="KW-1185">Reference proteome</keyword>
<dbReference type="Proteomes" id="UP001163321">
    <property type="component" value="Chromosome 7"/>
</dbReference>
<reference evidence="1 2" key="1">
    <citation type="journal article" date="2022" name="bioRxiv">
        <title>The genome of the oomycete Peronosclerospora sorghi, a cosmopolitan pathogen of maize and sorghum, is inflated with dispersed pseudogenes.</title>
        <authorList>
            <person name="Fletcher K."/>
            <person name="Martin F."/>
            <person name="Isakeit T."/>
            <person name="Cavanaugh K."/>
            <person name="Magill C."/>
            <person name="Michelmore R."/>
        </authorList>
    </citation>
    <scope>NUCLEOTIDE SEQUENCE [LARGE SCALE GENOMIC DNA]</scope>
    <source>
        <strain evidence="1">P6</strain>
    </source>
</reference>
<comment type="caution">
    <text evidence="1">The sequence shown here is derived from an EMBL/GenBank/DDBJ whole genome shotgun (WGS) entry which is preliminary data.</text>
</comment>
<gene>
    <name evidence="1" type="ORF">PsorP6_014716</name>
</gene>
<proteinExistence type="predicted"/>
<evidence type="ECO:0000313" key="1">
    <source>
        <dbReference type="EMBL" id="KAI9909387.1"/>
    </source>
</evidence>
<organism evidence="1 2">
    <name type="scientific">Peronosclerospora sorghi</name>
    <dbReference type="NCBI Taxonomy" id="230839"/>
    <lineage>
        <taxon>Eukaryota</taxon>
        <taxon>Sar</taxon>
        <taxon>Stramenopiles</taxon>
        <taxon>Oomycota</taxon>
        <taxon>Peronosporomycetes</taxon>
        <taxon>Peronosporales</taxon>
        <taxon>Peronosporaceae</taxon>
        <taxon>Peronosclerospora</taxon>
    </lineage>
</organism>
<evidence type="ECO:0000313" key="2">
    <source>
        <dbReference type="Proteomes" id="UP001163321"/>
    </source>
</evidence>
<protein>
    <submittedName>
        <fullName evidence="1">Uncharacterized protein</fullName>
    </submittedName>
</protein>
<sequence length="102" mass="11443">MKNAAISWNPFDTSLTKAEDVSYVSYISYVSSPFIPRCLRNPETTTNLSSNALQALEVSSRQYNIRDKLSEAIVLTNPVCLVGECIPFSSNQIWHLTSTWNP</sequence>